<evidence type="ECO:0000313" key="6">
    <source>
        <dbReference type="Proteomes" id="UP000321570"/>
    </source>
</evidence>
<gene>
    <name evidence="5" type="ORF">WMSIL1_LOCUS2302</name>
</gene>
<accession>A0A564Y4P1</accession>
<dbReference type="GO" id="GO:0008270">
    <property type="term" value="F:zinc ion binding"/>
    <property type="evidence" value="ECO:0007669"/>
    <property type="project" value="UniProtKB-KW"/>
</dbReference>
<dbReference type="Proteomes" id="UP000321570">
    <property type="component" value="Unassembled WGS sequence"/>
</dbReference>
<dbReference type="EMBL" id="CABIJS010000058">
    <property type="protein sequence ID" value="VUZ41474.1"/>
    <property type="molecule type" value="Genomic_DNA"/>
</dbReference>
<proteinExistence type="predicted"/>
<evidence type="ECO:0000256" key="3">
    <source>
        <dbReference type="PROSITE-ProRule" id="PRU00175"/>
    </source>
</evidence>
<dbReference type="PROSITE" id="PS50089">
    <property type="entry name" value="ZF_RING_2"/>
    <property type="match status" value="2"/>
</dbReference>
<dbReference type="InterPro" id="IPR013083">
    <property type="entry name" value="Znf_RING/FYVE/PHD"/>
</dbReference>
<dbReference type="SMART" id="SM00184">
    <property type="entry name" value="RING"/>
    <property type="match status" value="2"/>
</dbReference>
<keyword evidence="1 3" id="KW-0479">Metal-binding</keyword>
<dbReference type="InterPro" id="IPR001841">
    <property type="entry name" value="Znf_RING"/>
</dbReference>
<feature type="domain" description="RING-type" evidence="4">
    <location>
        <begin position="7"/>
        <end position="50"/>
    </location>
</feature>
<sequence>MAERNICGLCDLPLLGTTGSPVTCSHYFHFGCLEKWSTNNLNDGKCQCPVATCRKIYMCMEVKTLIEGSSPLYFPVERNYRCRLCKDFVRSWATSLNSCDHYFCMRCFTRLKNGRHICPVDGKPFTVLYKSECIGAPIKLYTRL</sequence>
<keyword evidence="6" id="KW-1185">Reference proteome</keyword>
<keyword evidence="2" id="KW-0862">Zinc</keyword>
<name>A0A564Y4P1_HYMDI</name>
<evidence type="ECO:0000256" key="2">
    <source>
        <dbReference type="ARBA" id="ARBA00022833"/>
    </source>
</evidence>
<evidence type="ECO:0000259" key="4">
    <source>
        <dbReference type="PROSITE" id="PS50089"/>
    </source>
</evidence>
<dbReference type="SUPFAM" id="SSF57850">
    <property type="entry name" value="RING/U-box"/>
    <property type="match status" value="2"/>
</dbReference>
<evidence type="ECO:0000313" key="5">
    <source>
        <dbReference type="EMBL" id="VUZ41474.1"/>
    </source>
</evidence>
<organism evidence="5 6">
    <name type="scientific">Hymenolepis diminuta</name>
    <name type="common">Rat tapeworm</name>
    <dbReference type="NCBI Taxonomy" id="6216"/>
    <lineage>
        <taxon>Eukaryota</taxon>
        <taxon>Metazoa</taxon>
        <taxon>Spiralia</taxon>
        <taxon>Lophotrochozoa</taxon>
        <taxon>Platyhelminthes</taxon>
        <taxon>Cestoda</taxon>
        <taxon>Eucestoda</taxon>
        <taxon>Cyclophyllidea</taxon>
        <taxon>Hymenolepididae</taxon>
        <taxon>Hymenolepis</taxon>
    </lineage>
</organism>
<evidence type="ECO:0000256" key="1">
    <source>
        <dbReference type="ARBA" id="ARBA00022771"/>
    </source>
</evidence>
<dbReference type="AlphaFoldDB" id="A0A564Y4P1"/>
<protein>
    <recommendedName>
        <fullName evidence="4">RING-type domain-containing protein</fullName>
    </recommendedName>
</protein>
<reference evidence="5 6" key="1">
    <citation type="submission" date="2019-07" db="EMBL/GenBank/DDBJ databases">
        <authorList>
            <person name="Jastrzebski P J."/>
            <person name="Paukszto L."/>
            <person name="Jastrzebski P J."/>
        </authorList>
    </citation>
    <scope>NUCLEOTIDE SEQUENCE [LARGE SCALE GENOMIC DNA]</scope>
    <source>
        <strain evidence="5 6">WMS-il1</strain>
    </source>
</reference>
<keyword evidence="1 3" id="KW-0863">Zinc-finger</keyword>
<feature type="domain" description="RING-type" evidence="4">
    <location>
        <begin position="82"/>
        <end position="121"/>
    </location>
</feature>
<dbReference type="Gene3D" id="3.30.40.10">
    <property type="entry name" value="Zinc/RING finger domain, C3HC4 (zinc finger)"/>
    <property type="match status" value="2"/>
</dbReference>